<comment type="subcellular location">
    <subcellularLocation>
        <location evidence="1">Cell membrane</location>
        <topology evidence="1">Single-pass membrane protein</topology>
    </subcellularLocation>
    <subcellularLocation>
        <location evidence="7">Cell membrane</location>
        <topology evidence="7">Single-pass type II membrane protein</topology>
    </subcellularLocation>
</comment>
<dbReference type="PANTHER" id="PTHR30558">
    <property type="entry name" value="EXBD MEMBRANE COMPONENT OF PMF-DRIVEN MACROMOLECULE IMPORT SYSTEM"/>
    <property type="match status" value="1"/>
</dbReference>
<proteinExistence type="inferred from homology"/>
<sequence length="157" mass="17907">MKIRKNTHDDKIELQMTPMIDIVFQLLVFFIMTFKIVLPEGDFNIRMPPPAESSNEMPPDTPTLTLRMTADETGKLNGLKLGDLSFDTFQQLRAHVRKLVNDEAGPGTASDREIELQCDFDLHYEYAINAITAISGYIENGQQFKLIENIRFSEPVE</sequence>
<protein>
    <submittedName>
        <fullName evidence="9">Biopolymer transport protein ExbD/TolR</fullName>
    </submittedName>
</protein>
<dbReference type="EMBL" id="CP036278">
    <property type="protein sequence ID" value="QDU55300.1"/>
    <property type="molecule type" value="Genomic_DNA"/>
</dbReference>
<evidence type="ECO:0000256" key="8">
    <source>
        <dbReference type="SAM" id="Phobius"/>
    </source>
</evidence>
<evidence type="ECO:0000256" key="1">
    <source>
        <dbReference type="ARBA" id="ARBA00004162"/>
    </source>
</evidence>
<dbReference type="GO" id="GO:0005886">
    <property type="term" value="C:plasma membrane"/>
    <property type="evidence" value="ECO:0007669"/>
    <property type="project" value="UniProtKB-SubCell"/>
</dbReference>
<name>A0A518AKP7_9BACT</name>
<evidence type="ECO:0000313" key="10">
    <source>
        <dbReference type="Proteomes" id="UP000315750"/>
    </source>
</evidence>
<dbReference type="GO" id="GO:0022857">
    <property type="term" value="F:transmembrane transporter activity"/>
    <property type="evidence" value="ECO:0007669"/>
    <property type="project" value="InterPro"/>
</dbReference>
<evidence type="ECO:0000256" key="5">
    <source>
        <dbReference type="ARBA" id="ARBA00022989"/>
    </source>
</evidence>
<evidence type="ECO:0000256" key="7">
    <source>
        <dbReference type="RuleBase" id="RU003879"/>
    </source>
</evidence>
<keyword evidence="6 8" id="KW-0472">Membrane</keyword>
<reference evidence="9 10" key="1">
    <citation type="submission" date="2019-02" db="EMBL/GenBank/DDBJ databases">
        <title>Deep-cultivation of Planctomycetes and their phenomic and genomic characterization uncovers novel biology.</title>
        <authorList>
            <person name="Wiegand S."/>
            <person name="Jogler M."/>
            <person name="Boedeker C."/>
            <person name="Pinto D."/>
            <person name="Vollmers J."/>
            <person name="Rivas-Marin E."/>
            <person name="Kohn T."/>
            <person name="Peeters S.H."/>
            <person name="Heuer A."/>
            <person name="Rast P."/>
            <person name="Oberbeckmann S."/>
            <person name="Bunk B."/>
            <person name="Jeske O."/>
            <person name="Meyerdierks A."/>
            <person name="Storesund J.E."/>
            <person name="Kallscheuer N."/>
            <person name="Luecker S."/>
            <person name="Lage O.M."/>
            <person name="Pohl T."/>
            <person name="Merkel B.J."/>
            <person name="Hornburger P."/>
            <person name="Mueller R.-W."/>
            <person name="Bruemmer F."/>
            <person name="Labrenz M."/>
            <person name="Spormann A.M."/>
            <person name="Op den Camp H."/>
            <person name="Overmann J."/>
            <person name="Amann R."/>
            <person name="Jetten M.S.M."/>
            <person name="Mascher T."/>
            <person name="Medema M.H."/>
            <person name="Devos D.P."/>
            <person name="Kaster A.-K."/>
            <person name="Ovreas L."/>
            <person name="Rohde M."/>
            <person name="Galperin M.Y."/>
            <person name="Jogler C."/>
        </authorList>
    </citation>
    <scope>NUCLEOTIDE SEQUENCE [LARGE SCALE GENOMIC DNA]</scope>
    <source>
        <strain evidence="9 10">Pan181</strain>
    </source>
</reference>
<evidence type="ECO:0000313" key="9">
    <source>
        <dbReference type="EMBL" id="QDU55300.1"/>
    </source>
</evidence>
<dbReference type="PANTHER" id="PTHR30558:SF3">
    <property type="entry name" value="BIOPOLYMER TRANSPORT PROTEIN EXBD-RELATED"/>
    <property type="match status" value="1"/>
</dbReference>
<keyword evidence="3" id="KW-1003">Cell membrane</keyword>
<gene>
    <name evidence="9" type="ORF">Pan181_14890</name>
</gene>
<dbReference type="Proteomes" id="UP000315750">
    <property type="component" value="Chromosome"/>
</dbReference>
<feature type="transmembrane region" description="Helical" evidence="8">
    <location>
        <begin position="20"/>
        <end position="38"/>
    </location>
</feature>
<evidence type="ECO:0000256" key="2">
    <source>
        <dbReference type="ARBA" id="ARBA00005811"/>
    </source>
</evidence>
<evidence type="ECO:0000256" key="6">
    <source>
        <dbReference type="ARBA" id="ARBA00023136"/>
    </source>
</evidence>
<dbReference type="OrthoDB" id="9789920at2"/>
<keyword evidence="7" id="KW-0653">Protein transport</keyword>
<dbReference type="GO" id="GO:0015031">
    <property type="term" value="P:protein transport"/>
    <property type="evidence" value="ECO:0007669"/>
    <property type="project" value="UniProtKB-KW"/>
</dbReference>
<organism evidence="9 10">
    <name type="scientific">Aeoliella mucimassa</name>
    <dbReference type="NCBI Taxonomy" id="2527972"/>
    <lineage>
        <taxon>Bacteria</taxon>
        <taxon>Pseudomonadati</taxon>
        <taxon>Planctomycetota</taxon>
        <taxon>Planctomycetia</taxon>
        <taxon>Pirellulales</taxon>
        <taxon>Lacipirellulaceae</taxon>
        <taxon>Aeoliella</taxon>
    </lineage>
</organism>
<dbReference type="KEGG" id="amuc:Pan181_14890"/>
<evidence type="ECO:0000256" key="4">
    <source>
        <dbReference type="ARBA" id="ARBA00022692"/>
    </source>
</evidence>
<keyword evidence="7" id="KW-0813">Transport</keyword>
<keyword evidence="5 8" id="KW-1133">Transmembrane helix</keyword>
<keyword evidence="4 7" id="KW-0812">Transmembrane</keyword>
<accession>A0A518AKP7</accession>
<dbReference type="Pfam" id="PF02472">
    <property type="entry name" value="ExbD"/>
    <property type="match status" value="1"/>
</dbReference>
<dbReference type="InterPro" id="IPR003400">
    <property type="entry name" value="ExbD"/>
</dbReference>
<keyword evidence="10" id="KW-1185">Reference proteome</keyword>
<dbReference type="RefSeq" id="WP_145246170.1">
    <property type="nucleotide sequence ID" value="NZ_CP036278.1"/>
</dbReference>
<evidence type="ECO:0000256" key="3">
    <source>
        <dbReference type="ARBA" id="ARBA00022475"/>
    </source>
</evidence>
<dbReference type="AlphaFoldDB" id="A0A518AKP7"/>
<comment type="similarity">
    <text evidence="2 7">Belongs to the ExbD/TolR family.</text>
</comment>